<name>A0A8H2XUR5_9AGAM</name>
<reference evidence="1" key="1">
    <citation type="submission" date="2021-01" db="EMBL/GenBank/DDBJ databases">
        <authorList>
            <person name="Kaushik A."/>
        </authorList>
    </citation>
    <scope>NUCLEOTIDE SEQUENCE</scope>
    <source>
        <strain evidence="1">AG4-R118</strain>
    </source>
</reference>
<dbReference type="OrthoDB" id="443318at2759"/>
<dbReference type="Proteomes" id="UP000663888">
    <property type="component" value="Unassembled WGS sequence"/>
</dbReference>
<gene>
    <name evidence="1" type="ORF">RDB_LOCUS35828</name>
</gene>
<protein>
    <submittedName>
        <fullName evidence="1">Uncharacterized protein</fullName>
    </submittedName>
</protein>
<organism evidence="1 2">
    <name type="scientific">Rhizoctonia solani</name>
    <dbReference type="NCBI Taxonomy" id="456999"/>
    <lineage>
        <taxon>Eukaryota</taxon>
        <taxon>Fungi</taxon>
        <taxon>Dikarya</taxon>
        <taxon>Basidiomycota</taxon>
        <taxon>Agaricomycotina</taxon>
        <taxon>Agaricomycetes</taxon>
        <taxon>Cantharellales</taxon>
        <taxon>Ceratobasidiaceae</taxon>
        <taxon>Rhizoctonia</taxon>
    </lineage>
</organism>
<evidence type="ECO:0000313" key="1">
    <source>
        <dbReference type="EMBL" id="CAE6431198.1"/>
    </source>
</evidence>
<sequence length="104" mass="11657">MEGNEVGNLVPELGNNKSLFRRRITFENNEKRVEIIDNKLYALGENETYVAETALQAMSELGQQLLNQSDAGVTQVAQIADRPSQTPSLEATIQKFRKMSMNRG</sequence>
<proteinExistence type="predicted"/>
<comment type="caution">
    <text evidence="1">The sequence shown here is derived from an EMBL/GenBank/DDBJ whole genome shotgun (WGS) entry which is preliminary data.</text>
</comment>
<evidence type="ECO:0000313" key="2">
    <source>
        <dbReference type="Proteomes" id="UP000663888"/>
    </source>
</evidence>
<dbReference type="EMBL" id="CAJMWX010000802">
    <property type="protein sequence ID" value="CAE6431198.1"/>
    <property type="molecule type" value="Genomic_DNA"/>
</dbReference>
<accession>A0A8H2XUR5</accession>
<dbReference type="AlphaFoldDB" id="A0A8H2XUR5"/>